<sequence length="68" mass="7722">MADTLANMAMDVRRSVQPIISSQITADDFYWSPADCAFHIALSREPKHTLMKSRGLLNWQGHQFAESK</sequence>
<dbReference type="EMBL" id="JAENGZ010000758">
    <property type="protein sequence ID" value="KAG6954252.1"/>
    <property type="molecule type" value="Genomic_DNA"/>
</dbReference>
<protein>
    <submittedName>
        <fullName evidence="1">Uncharacterized protein</fullName>
    </submittedName>
</protein>
<comment type="caution">
    <text evidence="1">The sequence shown here is derived from an EMBL/GenBank/DDBJ whole genome shotgun (WGS) entry which is preliminary data.</text>
</comment>
<organism evidence="1 2">
    <name type="scientific">Phytophthora cactorum</name>
    <dbReference type="NCBI Taxonomy" id="29920"/>
    <lineage>
        <taxon>Eukaryota</taxon>
        <taxon>Sar</taxon>
        <taxon>Stramenopiles</taxon>
        <taxon>Oomycota</taxon>
        <taxon>Peronosporomycetes</taxon>
        <taxon>Peronosporales</taxon>
        <taxon>Peronosporaceae</taxon>
        <taxon>Phytophthora</taxon>
    </lineage>
</organism>
<name>A0A8T1U7Y4_9STRA</name>
<reference evidence="1" key="1">
    <citation type="submission" date="2021-01" db="EMBL/GenBank/DDBJ databases">
        <title>Phytophthora aleatoria, a newly-described species from Pinus radiata is distinct from Phytophthora cactorum isolates based on comparative genomics.</title>
        <authorList>
            <person name="Mcdougal R."/>
            <person name="Panda P."/>
            <person name="Williams N."/>
            <person name="Studholme D.J."/>
        </authorList>
    </citation>
    <scope>NUCLEOTIDE SEQUENCE</scope>
    <source>
        <strain evidence="1">NZFS 3830</strain>
    </source>
</reference>
<gene>
    <name evidence="1" type="ORF">JG687_00011897</name>
</gene>
<evidence type="ECO:0000313" key="2">
    <source>
        <dbReference type="Proteomes" id="UP000688947"/>
    </source>
</evidence>
<dbReference type="AlphaFoldDB" id="A0A8T1U7Y4"/>
<proteinExistence type="predicted"/>
<dbReference type="Proteomes" id="UP000688947">
    <property type="component" value="Unassembled WGS sequence"/>
</dbReference>
<evidence type="ECO:0000313" key="1">
    <source>
        <dbReference type="EMBL" id="KAG6954252.1"/>
    </source>
</evidence>
<accession>A0A8T1U7Y4</accession>